<dbReference type="Proteomes" id="UP000044098">
    <property type="component" value="Unassembled WGS sequence"/>
</dbReference>
<dbReference type="PANTHER" id="PTHR13847">
    <property type="entry name" value="SARCOSINE DEHYDROGENASE-RELATED"/>
    <property type="match status" value="1"/>
</dbReference>
<reference evidence="3 4" key="1">
    <citation type="submission" date="2015-09" db="EMBL/GenBank/DDBJ databases">
        <authorList>
            <consortium name="Pathogen Informatics"/>
        </authorList>
    </citation>
    <scope>NUCLEOTIDE SEQUENCE [LARGE SCALE GENOMIC DNA]</scope>
    <source>
        <strain evidence="3 4">2789STDY5608625</strain>
    </source>
</reference>
<organism evidence="3 4">
    <name type="scientific">Achromobacter aegrifaciens</name>
    <dbReference type="NCBI Taxonomy" id="1287736"/>
    <lineage>
        <taxon>Bacteria</taxon>
        <taxon>Pseudomonadati</taxon>
        <taxon>Pseudomonadota</taxon>
        <taxon>Betaproteobacteria</taxon>
        <taxon>Burkholderiales</taxon>
        <taxon>Alcaligenaceae</taxon>
        <taxon>Achromobacter</taxon>
    </lineage>
</organism>
<accession>A0AAD2IWD7</accession>
<dbReference type="Pfam" id="PF01266">
    <property type="entry name" value="DAO"/>
    <property type="match status" value="1"/>
</dbReference>
<dbReference type="SUPFAM" id="SSF51905">
    <property type="entry name" value="FAD/NAD(P)-binding domain"/>
    <property type="match status" value="1"/>
</dbReference>
<sequence length="434" mass="48219">MPTSMASEYIDTYYKRTLADGDTRYAPLSGAASTDVCVVGAGMAGLSAALELARRGRDVTLLEGRRIAWGASGRNGGSVSPTYSAGADAIRKHVDEDHYRKLYRLSMEGVEIIRNNIRDLDITDARKVDGRLRVVRYEATDALRQWCDSQQRDFGRDVRLLSRSQVRERLLSDVYFQGVEDPTSFHFHPLNYARALARECARLGVRIHEDSPVVQASLDGAVKRLKTERGQIDARTVVLATGGYTEGVVPALRRAMLPIATYIMLTEPLGDRVLEAIRTTAAIGDDRRAGNYYRVLDGGRIGWGSRITTRVDDPPDLAESLRRELLSVYPQLQGLHVETAWSGRMAYARHLMPQIGQLTPDVWYCTAFGGHGMNTASIGGRVVAEGIAGDTQRYKLYAPFGLAWNGGGLGTAAVQLTYWSYQARDWWRERRSRA</sequence>
<feature type="domain" description="FAD dependent oxidoreductase" evidence="2">
    <location>
        <begin position="35"/>
        <end position="385"/>
    </location>
</feature>
<protein>
    <submittedName>
        <fullName evidence="3">Gamma-glutamylputrescine oxidoreductase</fullName>
        <ecNumber evidence="3">1.4.3.-</ecNumber>
    </submittedName>
</protein>
<dbReference type="InterPro" id="IPR036188">
    <property type="entry name" value="FAD/NAD-bd_sf"/>
</dbReference>
<dbReference type="AlphaFoldDB" id="A0AAD2IWD7"/>
<dbReference type="Gene3D" id="3.30.9.10">
    <property type="entry name" value="D-Amino Acid Oxidase, subunit A, domain 2"/>
    <property type="match status" value="1"/>
</dbReference>
<evidence type="ECO:0000256" key="1">
    <source>
        <dbReference type="ARBA" id="ARBA00023002"/>
    </source>
</evidence>
<evidence type="ECO:0000313" key="3">
    <source>
        <dbReference type="EMBL" id="CUI58097.1"/>
    </source>
</evidence>
<evidence type="ECO:0000259" key="2">
    <source>
        <dbReference type="Pfam" id="PF01266"/>
    </source>
</evidence>
<dbReference type="GO" id="GO:0016491">
    <property type="term" value="F:oxidoreductase activity"/>
    <property type="evidence" value="ECO:0007669"/>
    <property type="project" value="UniProtKB-KW"/>
</dbReference>
<dbReference type="InterPro" id="IPR006076">
    <property type="entry name" value="FAD-dep_OxRdtase"/>
</dbReference>
<dbReference type="GO" id="GO:0005737">
    <property type="term" value="C:cytoplasm"/>
    <property type="evidence" value="ECO:0007669"/>
    <property type="project" value="TreeGrafter"/>
</dbReference>
<dbReference type="EC" id="1.4.3.-" evidence="3"/>
<comment type="caution">
    <text evidence="3">The sequence shown here is derived from an EMBL/GenBank/DDBJ whole genome shotgun (WGS) entry which is preliminary data.</text>
</comment>
<dbReference type="PANTHER" id="PTHR13847:SF281">
    <property type="entry name" value="FAD DEPENDENT OXIDOREDUCTASE DOMAIN-CONTAINING PROTEIN"/>
    <property type="match status" value="1"/>
</dbReference>
<evidence type="ECO:0000313" key="4">
    <source>
        <dbReference type="Proteomes" id="UP000044098"/>
    </source>
</evidence>
<keyword evidence="1 3" id="KW-0560">Oxidoreductase</keyword>
<dbReference type="Gene3D" id="3.50.50.60">
    <property type="entry name" value="FAD/NAD(P)-binding domain"/>
    <property type="match status" value="1"/>
</dbReference>
<proteinExistence type="predicted"/>
<gene>
    <name evidence="3" type="primary">puuB_1</name>
    <name evidence="3" type="ORF">ERS370000_00999</name>
</gene>
<dbReference type="EMBL" id="CYTK01000001">
    <property type="protein sequence ID" value="CUI58097.1"/>
    <property type="molecule type" value="Genomic_DNA"/>
</dbReference>
<name>A0AAD2IWD7_ACHAE</name>